<comment type="caution">
    <text evidence="1">The sequence shown here is derived from an EMBL/GenBank/DDBJ whole genome shotgun (WGS) entry which is preliminary data.</text>
</comment>
<protein>
    <submittedName>
        <fullName evidence="1">Uncharacterized protein</fullName>
    </submittedName>
</protein>
<accession>A0ACB8EIT7</accession>
<organism evidence="1 2">
    <name type="scientific">Sphaerodactylus townsendi</name>
    <dbReference type="NCBI Taxonomy" id="933632"/>
    <lineage>
        <taxon>Eukaryota</taxon>
        <taxon>Metazoa</taxon>
        <taxon>Chordata</taxon>
        <taxon>Craniata</taxon>
        <taxon>Vertebrata</taxon>
        <taxon>Euteleostomi</taxon>
        <taxon>Lepidosauria</taxon>
        <taxon>Squamata</taxon>
        <taxon>Bifurcata</taxon>
        <taxon>Gekkota</taxon>
        <taxon>Sphaerodactylidae</taxon>
        <taxon>Sphaerodactylus</taxon>
    </lineage>
</organism>
<evidence type="ECO:0000313" key="2">
    <source>
        <dbReference type="Proteomes" id="UP000827872"/>
    </source>
</evidence>
<sequence>MHAAIPCLLFTTSACGIASMRGGTYNLGNIIPQLFHQCHQIALKAKFMDNSLCGLSVTGRFHSVTHLTFLLFLYFIIFHIHPNRLFLIGIEGYGGQEVVLLLKEKSATQMSQ</sequence>
<dbReference type="EMBL" id="CM037616">
    <property type="protein sequence ID" value="KAH7992549.1"/>
    <property type="molecule type" value="Genomic_DNA"/>
</dbReference>
<dbReference type="Proteomes" id="UP000827872">
    <property type="component" value="Linkage Group LG03"/>
</dbReference>
<gene>
    <name evidence="1" type="ORF">K3G42_024193</name>
</gene>
<keyword evidence="2" id="KW-1185">Reference proteome</keyword>
<reference evidence="1" key="1">
    <citation type="submission" date="2021-08" db="EMBL/GenBank/DDBJ databases">
        <title>The first chromosome-level gecko genome reveals the dynamic sex chromosomes of Neotropical dwarf geckos (Sphaerodactylidae: Sphaerodactylus).</title>
        <authorList>
            <person name="Pinto B.J."/>
            <person name="Keating S.E."/>
            <person name="Gamble T."/>
        </authorList>
    </citation>
    <scope>NUCLEOTIDE SEQUENCE</scope>
    <source>
        <strain evidence="1">TG3544</strain>
    </source>
</reference>
<evidence type="ECO:0000313" key="1">
    <source>
        <dbReference type="EMBL" id="KAH7992549.1"/>
    </source>
</evidence>
<name>A0ACB8EIT7_9SAUR</name>
<proteinExistence type="predicted"/>